<keyword evidence="4" id="KW-1003">Cell membrane</keyword>
<keyword evidence="19" id="KW-1185">Reference proteome</keyword>
<evidence type="ECO:0000256" key="12">
    <source>
        <dbReference type="ARBA" id="ARBA00023065"/>
    </source>
</evidence>
<evidence type="ECO:0000256" key="17">
    <source>
        <dbReference type="RuleBase" id="RU362099"/>
    </source>
</evidence>
<evidence type="ECO:0000256" key="13">
    <source>
        <dbReference type="ARBA" id="ARBA00023136"/>
    </source>
</evidence>
<dbReference type="PROSITE" id="PS00390">
    <property type="entry name" value="ATPASE_NA_K_BETA_1"/>
    <property type="match status" value="1"/>
</dbReference>
<dbReference type="Gene3D" id="2.60.40.1660">
    <property type="entry name" value="Na, k-atpase alpha subunit"/>
    <property type="match status" value="1"/>
</dbReference>
<dbReference type="GO" id="GO:0001671">
    <property type="term" value="F:ATPase activator activity"/>
    <property type="evidence" value="ECO:0007669"/>
    <property type="project" value="TreeGrafter"/>
</dbReference>
<accession>A0A8C4WZP3</accession>
<evidence type="ECO:0000256" key="10">
    <source>
        <dbReference type="ARBA" id="ARBA00022989"/>
    </source>
</evidence>
<reference evidence="18" key="2">
    <citation type="submission" date="2025-09" db="UniProtKB">
        <authorList>
            <consortium name="Ensembl"/>
        </authorList>
    </citation>
    <scope>IDENTIFICATION</scope>
</reference>
<dbReference type="PANTHER" id="PTHR11523:SF10">
    <property type="entry name" value="SODIUM_POTASSIUM-TRANSPORTING ATPASE SUBUNIT BETA-1"/>
    <property type="match status" value="1"/>
</dbReference>
<sequence length="300" mass="34192">MARREEGGGWKKFLWDSELQTCMGRTASSWFKILGFYVLFYIFLGGFFMATMKVFLLTVNMELPKWTDRVLPPGLSLRPRFGKSDLTFHPEKSDTWEGFTESMKAYLEQYNTFEKPMQEYADCGVLPKPPRLPQGGKYPTPCRFYREWLGPCSGTYDLNFGYDVGKPCLIIRLNRAMDFVPQHTQDEHLIGQVEYYGFSSDPLPHSAPPTPAPTTTNAPIMTPAPAAQSQAGIPLQYFPWYPGKSPKRLTPLIAVHFLNLTRGQELKVECTVTAANIKLSTRDKNQGKLNVKFFIEDYVI</sequence>
<keyword evidence="15" id="KW-0325">Glycoprotein</keyword>
<dbReference type="InterPro" id="IPR038702">
    <property type="entry name" value="Na/K_ATPase_sub_beta_sf"/>
</dbReference>
<evidence type="ECO:0000256" key="2">
    <source>
        <dbReference type="ARBA" id="ARBA00005876"/>
    </source>
</evidence>
<evidence type="ECO:0000256" key="8">
    <source>
        <dbReference type="ARBA" id="ARBA00022958"/>
    </source>
</evidence>
<keyword evidence="7 17" id="KW-0812">Transmembrane</keyword>
<dbReference type="GO" id="GO:1990573">
    <property type="term" value="P:potassium ion import across plasma membrane"/>
    <property type="evidence" value="ECO:0007669"/>
    <property type="project" value="TreeGrafter"/>
</dbReference>
<reference evidence="18" key="1">
    <citation type="submission" date="2025-08" db="UniProtKB">
        <authorList>
            <consortium name="Ensembl"/>
        </authorList>
    </citation>
    <scope>IDENTIFICATION</scope>
</reference>
<keyword evidence="5" id="KW-0633">Potassium transport</keyword>
<dbReference type="GeneTree" id="ENSGT01030000234579"/>
<keyword evidence="8" id="KW-0630">Potassium</keyword>
<dbReference type="Ensembl" id="ENSEBUT00000023285.1">
    <property type="protein sequence ID" value="ENSEBUP00000022709.1"/>
    <property type="gene ID" value="ENSEBUG00000013989.1"/>
</dbReference>
<evidence type="ECO:0000256" key="3">
    <source>
        <dbReference type="ARBA" id="ARBA00022448"/>
    </source>
</evidence>
<comment type="subcellular location">
    <subcellularLocation>
        <location evidence="1">Cell membrane</location>
        <topology evidence="1">Single-pass type II membrane protein</topology>
    </subcellularLocation>
    <subcellularLocation>
        <location evidence="17">Membrane</location>
    </subcellularLocation>
</comment>
<keyword evidence="16" id="KW-0739">Sodium transport</keyword>
<dbReference type="AlphaFoldDB" id="A0A8C4WZP3"/>
<evidence type="ECO:0000256" key="1">
    <source>
        <dbReference type="ARBA" id="ARBA00004401"/>
    </source>
</evidence>
<keyword evidence="10 17" id="KW-1133">Transmembrane helix</keyword>
<organism evidence="18 19">
    <name type="scientific">Eptatretus burgeri</name>
    <name type="common">Inshore hagfish</name>
    <dbReference type="NCBI Taxonomy" id="7764"/>
    <lineage>
        <taxon>Eukaryota</taxon>
        <taxon>Metazoa</taxon>
        <taxon>Chordata</taxon>
        <taxon>Craniata</taxon>
        <taxon>Vertebrata</taxon>
        <taxon>Cyclostomata</taxon>
        <taxon>Myxini</taxon>
        <taxon>Myxiniformes</taxon>
        <taxon>Myxinidae</taxon>
        <taxon>Eptatretinae</taxon>
        <taxon>Eptatretus</taxon>
    </lineage>
</organism>
<dbReference type="InterPro" id="IPR000402">
    <property type="entry name" value="Na/K_ATPase_sub_beta"/>
</dbReference>
<keyword evidence="6" id="KW-0740">Sodium/potassium transport</keyword>
<evidence type="ECO:0000256" key="14">
    <source>
        <dbReference type="ARBA" id="ARBA00023157"/>
    </source>
</evidence>
<dbReference type="GO" id="GO:0006883">
    <property type="term" value="P:intracellular sodium ion homeostasis"/>
    <property type="evidence" value="ECO:0007669"/>
    <property type="project" value="TreeGrafter"/>
</dbReference>
<evidence type="ECO:0000256" key="11">
    <source>
        <dbReference type="ARBA" id="ARBA00023053"/>
    </source>
</evidence>
<dbReference type="Proteomes" id="UP000694388">
    <property type="component" value="Unplaced"/>
</dbReference>
<dbReference type="GO" id="GO:0005890">
    <property type="term" value="C:sodium:potassium-exchanging ATPase complex"/>
    <property type="evidence" value="ECO:0007669"/>
    <property type="project" value="InterPro"/>
</dbReference>
<evidence type="ECO:0000256" key="5">
    <source>
        <dbReference type="ARBA" id="ARBA00022538"/>
    </source>
</evidence>
<comment type="similarity">
    <text evidence="2 17">Belongs to the X(+)/potassium ATPases subunit beta family.</text>
</comment>
<evidence type="ECO:0000256" key="16">
    <source>
        <dbReference type="ARBA" id="ARBA00023201"/>
    </source>
</evidence>
<keyword evidence="12 17" id="KW-0406">Ion transport</keyword>
<evidence type="ECO:0000256" key="15">
    <source>
        <dbReference type="ARBA" id="ARBA00023180"/>
    </source>
</evidence>
<name>A0A8C4WZP3_EPTBU</name>
<keyword evidence="14" id="KW-1015">Disulfide bond</keyword>
<evidence type="ECO:0000256" key="9">
    <source>
        <dbReference type="ARBA" id="ARBA00022968"/>
    </source>
</evidence>
<dbReference type="Pfam" id="PF00287">
    <property type="entry name" value="Na_K-ATPase"/>
    <property type="match status" value="1"/>
</dbReference>
<comment type="function">
    <text evidence="17">This is the non-catalytic component of the active enzyme, which catalyzes the hydrolysis of ATP coupled with the exchange of Na(+) and K(+) ions across the plasma membrane.</text>
</comment>
<proteinExistence type="inferred from homology"/>
<evidence type="ECO:0000256" key="6">
    <source>
        <dbReference type="ARBA" id="ARBA00022607"/>
    </source>
</evidence>
<evidence type="ECO:0000256" key="7">
    <source>
        <dbReference type="ARBA" id="ARBA00022692"/>
    </source>
</evidence>
<dbReference type="GO" id="GO:0030007">
    <property type="term" value="P:intracellular potassium ion homeostasis"/>
    <property type="evidence" value="ECO:0007669"/>
    <property type="project" value="TreeGrafter"/>
</dbReference>
<dbReference type="GO" id="GO:0036376">
    <property type="term" value="P:sodium ion export across plasma membrane"/>
    <property type="evidence" value="ECO:0007669"/>
    <property type="project" value="TreeGrafter"/>
</dbReference>
<dbReference type="OMA" id="FGSCSRA"/>
<keyword evidence="13 17" id="KW-0472">Membrane</keyword>
<keyword evidence="9" id="KW-0735">Signal-anchor</keyword>
<evidence type="ECO:0000313" key="19">
    <source>
        <dbReference type="Proteomes" id="UP000694388"/>
    </source>
</evidence>
<protein>
    <recommendedName>
        <fullName evidence="17">Sodium/potassium-transporting ATPase subunit beta</fullName>
    </recommendedName>
</protein>
<keyword evidence="3 17" id="KW-0813">Transport</keyword>
<feature type="transmembrane region" description="Helical" evidence="17">
    <location>
        <begin position="33"/>
        <end position="56"/>
    </location>
</feature>
<keyword evidence="11" id="KW-0915">Sodium</keyword>
<dbReference type="PANTHER" id="PTHR11523">
    <property type="entry name" value="SODIUM/POTASSIUM-DEPENDENT ATPASE BETA SUBUNIT"/>
    <property type="match status" value="1"/>
</dbReference>
<evidence type="ECO:0000313" key="18">
    <source>
        <dbReference type="Ensembl" id="ENSEBUP00000022709.1"/>
    </source>
</evidence>
<dbReference type="NCBIfam" id="TIGR01107">
    <property type="entry name" value="Na_K_ATPase_bet"/>
    <property type="match status" value="1"/>
</dbReference>
<evidence type="ECO:0000256" key="4">
    <source>
        <dbReference type="ARBA" id="ARBA00022475"/>
    </source>
</evidence>